<dbReference type="EMBL" id="HBIZ01059293">
    <property type="protein sequence ID" value="CAE0784420.1"/>
    <property type="molecule type" value="Transcribed_RNA"/>
</dbReference>
<name>A0A7S4FB68_CHRCT</name>
<reference evidence="2" key="1">
    <citation type="submission" date="2021-01" db="EMBL/GenBank/DDBJ databases">
        <authorList>
            <person name="Corre E."/>
            <person name="Pelletier E."/>
            <person name="Niang G."/>
            <person name="Scheremetjew M."/>
            <person name="Finn R."/>
            <person name="Kale V."/>
            <person name="Holt S."/>
            <person name="Cochrane G."/>
            <person name="Meng A."/>
            <person name="Brown T."/>
            <person name="Cohen L."/>
        </authorList>
    </citation>
    <scope>NUCLEOTIDE SEQUENCE</scope>
    <source>
        <strain evidence="2">CCMP645</strain>
    </source>
</reference>
<accession>A0A7S4FB68</accession>
<sequence length="198" mass="20564">MDSLALLGAYGDADNSDDEVVVQQEDVEAGQAKRARLEPESGARSAASQAAQSPSASAAALPDASALLEDMPEWRAAAEPAEPKRDPKGTRYNAVPMGELLQKETARASMYAGQKRPSASQPQLFGKAASSGKAGDAEVAKTVPVAERRALQIQNPASPAPRVGKQLLPPQLRKPNVSTEDSGAMGIASRPKAKLAGP</sequence>
<protein>
    <submittedName>
        <fullName evidence="2">Uncharacterized protein</fullName>
    </submittedName>
</protein>
<organism evidence="2">
    <name type="scientific">Chrysotila carterae</name>
    <name type="common">Marine alga</name>
    <name type="synonym">Syracosphaera carterae</name>
    <dbReference type="NCBI Taxonomy" id="13221"/>
    <lineage>
        <taxon>Eukaryota</taxon>
        <taxon>Haptista</taxon>
        <taxon>Haptophyta</taxon>
        <taxon>Prymnesiophyceae</taxon>
        <taxon>Isochrysidales</taxon>
        <taxon>Isochrysidaceae</taxon>
        <taxon>Chrysotila</taxon>
    </lineage>
</organism>
<gene>
    <name evidence="2" type="ORF">PCAR00345_LOCUS37125</name>
</gene>
<dbReference type="AlphaFoldDB" id="A0A7S4FB68"/>
<evidence type="ECO:0000313" key="2">
    <source>
        <dbReference type="EMBL" id="CAE0784420.1"/>
    </source>
</evidence>
<evidence type="ECO:0000256" key="1">
    <source>
        <dbReference type="SAM" id="MobiDB-lite"/>
    </source>
</evidence>
<feature type="compositionally biased region" description="Low complexity" evidence="1">
    <location>
        <begin position="43"/>
        <end position="67"/>
    </location>
</feature>
<feature type="region of interest" description="Disordered" evidence="1">
    <location>
        <begin position="26"/>
        <end position="198"/>
    </location>
</feature>
<proteinExistence type="predicted"/>